<dbReference type="EMBL" id="CP034172">
    <property type="protein sequence ID" value="AZI21510.1"/>
    <property type="molecule type" value="Genomic_DNA"/>
</dbReference>
<protein>
    <submittedName>
        <fullName evidence="1">Uncharacterized protein</fullName>
    </submittedName>
</protein>
<evidence type="ECO:0000313" key="2">
    <source>
        <dbReference type="Proteomes" id="UP000282297"/>
    </source>
</evidence>
<geneLocation type="plasmid" evidence="1">
    <name>unnamed</name>
</geneLocation>
<name>A0A3G8WJZ9_9FLAO</name>
<gene>
    <name evidence="1" type="ORF">EIH08_12425</name>
</gene>
<proteinExistence type="predicted"/>
<evidence type="ECO:0000313" key="1">
    <source>
        <dbReference type="EMBL" id="AZI21510.1"/>
    </source>
</evidence>
<sequence length="93" mass="10984">MEDQATFRNQNALSNDEKKEKLILDFFHLKSEINSTNGDVKELREIKKLANNFEKDLEELLQIDVPLKNKKNYINLKKTNFDKSLLKLAKFLE</sequence>
<reference evidence="2" key="1">
    <citation type="submission" date="2018-11" db="EMBL/GenBank/DDBJ databases">
        <title>Proposal to divide the Flavobacteriaceae and reorganize its genera based on Amino Acid Identity values calculated from whole genome sequences.</title>
        <authorList>
            <person name="Nicholson A.C."/>
            <person name="Gulvik C.A."/>
            <person name="Whitney A.M."/>
            <person name="Humrighouse B.W."/>
            <person name="Bell M."/>
            <person name="Holmes B."/>
            <person name="Steigerwalt A.B."/>
            <person name="Villarma A."/>
            <person name="Sheth M."/>
            <person name="Batra D."/>
            <person name="Pryor J."/>
            <person name="Bernardet J.-F."/>
            <person name="Hugo C."/>
            <person name="Kampfer P."/>
            <person name="Newman J.D."/>
            <person name="McQuiston J.R."/>
        </authorList>
    </citation>
    <scope>NUCLEOTIDE SEQUENCE [LARGE SCALE GENOMIC DNA]</scope>
    <source>
        <strain evidence="2">H4753</strain>
        <plasmid evidence="2">unnamed</plasmid>
    </source>
</reference>
<accession>A0A3G8WJZ9</accession>
<dbReference type="AlphaFoldDB" id="A0A3G8WJZ9"/>
<organism evidence="1 2">
    <name type="scientific">Chryseobacterium taklimakanense</name>
    <dbReference type="NCBI Taxonomy" id="536441"/>
    <lineage>
        <taxon>Bacteria</taxon>
        <taxon>Pseudomonadati</taxon>
        <taxon>Bacteroidota</taxon>
        <taxon>Flavobacteriia</taxon>
        <taxon>Flavobacteriales</taxon>
        <taxon>Weeksellaceae</taxon>
        <taxon>Chryseobacterium group</taxon>
        <taxon>Chryseobacterium</taxon>
    </lineage>
</organism>
<dbReference type="RefSeq" id="WP_124785684.1">
    <property type="nucleotide sequence ID" value="NZ_CP034172.1"/>
</dbReference>
<keyword evidence="1" id="KW-0614">Plasmid</keyword>
<dbReference type="Proteomes" id="UP000282297">
    <property type="component" value="Plasmid unnamed"/>
</dbReference>